<evidence type="ECO:0000256" key="1">
    <source>
        <dbReference type="SAM" id="MobiDB-lite"/>
    </source>
</evidence>
<evidence type="ECO:0000313" key="3">
    <source>
        <dbReference type="Proteomes" id="UP000472270"/>
    </source>
</evidence>
<feature type="compositionally biased region" description="Low complexity" evidence="1">
    <location>
        <begin position="63"/>
        <end position="74"/>
    </location>
</feature>
<accession>A0A673G2T8</accession>
<reference evidence="2" key="2">
    <citation type="submission" date="2025-09" db="UniProtKB">
        <authorList>
            <consortium name="Ensembl"/>
        </authorList>
    </citation>
    <scope>IDENTIFICATION</scope>
</reference>
<evidence type="ECO:0000313" key="2">
    <source>
        <dbReference type="Ensembl" id="ENSSRHP00000006163.1"/>
    </source>
</evidence>
<dbReference type="AlphaFoldDB" id="A0A673G2T8"/>
<organism evidence="2 3">
    <name type="scientific">Sinocyclocheilus rhinocerous</name>
    <dbReference type="NCBI Taxonomy" id="307959"/>
    <lineage>
        <taxon>Eukaryota</taxon>
        <taxon>Metazoa</taxon>
        <taxon>Chordata</taxon>
        <taxon>Craniata</taxon>
        <taxon>Vertebrata</taxon>
        <taxon>Euteleostomi</taxon>
        <taxon>Actinopterygii</taxon>
        <taxon>Neopterygii</taxon>
        <taxon>Teleostei</taxon>
        <taxon>Ostariophysi</taxon>
        <taxon>Cypriniformes</taxon>
        <taxon>Cyprinidae</taxon>
        <taxon>Cyprininae</taxon>
        <taxon>Sinocyclocheilus</taxon>
    </lineage>
</organism>
<sequence>MADSKHQVIFCNDSPKRVLVSVIKTTPIKPKAADSLMPTSPGFSDFMVYPWRWGENAHNVTLSPGSGSGTASPTRNSGSPAESDEHLKVRVKLNRYTVLVMISILNKRCSFFNSLFIKDEKRITVILNNTGLLMCVSKLCFNPRVSGCSSRFTHANRHCPKHPYARLKREEPAGGSGKSQGADNKAVAEWLAKYWQMREQRTPAPTKAKTLSKTTIEDQEQQDPLDFLPSDEGEEEEQDEEKSGGGTARRRLQEQRERLHGALALIELANNLSA</sequence>
<protein>
    <submittedName>
        <fullName evidence="2">Uncharacterized protein</fullName>
    </submittedName>
</protein>
<feature type="region of interest" description="Disordered" evidence="1">
    <location>
        <begin position="200"/>
        <end position="255"/>
    </location>
</feature>
<gene>
    <name evidence="2" type="primary">znf367</name>
</gene>
<feature type="region of interest" description="Disordered" evidence="1">
    <location>
        <begin position="62"/>
        <end position="84"/>
    </location>
</feature>
<dbReference type="Ensembl" id="ENSSRHT00000006382.1">
    <property type="protein sequence ID" value="ENSSRHP00000006163.1"/>
    <property type="gene ID" value="ENSSRHG00000003799.1"/>
</dbReference>
<proteinExistence type="predicted"/>
<keyword evidence="3" id="KW-1185">Reference proteome</keyword>
<name>A0A673G2T8_9TELE</name>
<dbReference type="Proteomes" id="UP000472270">
    <property type="component" value="Unassembled WGS sequence"/>
</dbReference>
<feature type="compositionally biased region" description="Acidic residues" evidence="1">
    <location>
        <begin position="217"/>
        <end position="240"/>
    </location>
</feature>
<reference evidence="2" key="1">
    <citation type="submission" date="2025-08" db="UniProtKB">
        <authorList>
            <consortium name="Ensembl"/>
        </authorList>
    </citation>
    <scope>IDENTIFICATION</scope>
</reference>